<keyword evidence="1" id="KW-1185">Reference proteome</keyword>
<dbReference type="Proteomes" id="UP000050795">
    <property type="component" value="Unassembled WGS sequence"/>
</dbReference>
<organism evidence="1 2">
    <name type="scientific">Trichobilharzia regenti</name>
    <name type="common">Nasal bird schistosome</name>
    <dbReference type="NCBI Taxonomy" id="157069"/>
    <lineage>
        <taxon>Eukaryota</taxon>
        <taxon>Metazoa</taxon>
        <taxon>Spiralia</taxon>
        <taxon>Lophotrochozoa</taxon>
        <taxon>Platyhelminthes</taxon>
        <taxon>Trematoda</taxon>
        <taxon>Digenea</taxon>
        <taxon>Strigeidida</taxon>
        <taxon>Schistosomatoidea</taxon>
        <taxon>Schistosomatidae</taxon>
        <taxon>Trichobilharzia</taxon>
    </lineage>
</organism>
<accession>A0AA85JBV6</accession>
<protein>
    <submittedName>
        <fullName evidence="2">Uncharacterized protein</fullName>
    </submittedName>
</protein>
<dbReference type="AlphaFoldDB" id="A0AA85JBV6"/>
<dbReference type="WBParaSite" id="TREG1_142800.1">
    <property type="protein sequence ID" value="TREG1_142800.1"/>
    <property type="gene ID" value="TREG1_142800"/>
</dbReference>
<sequence>MNCMSDLNSSFVLEVIARRLPTRLQRKWVKIGSRIEEEGIEPKFDDILKL</sequence>
<reference evidence="1" key="1">
    <citation type="submission" date="2022-06" db="EMBL/GenBank/DDBJ databases">
        <authorList>
            <person name="Berger JAMES D."/>
            <person name="Berger JAMES D."/>
        </authorList>
    </citation>
    <scope>NUCLEOTIDE SEQUENCE [LARGE SCALE GENOMIC DNA]</scope>
</reference>
<name>A0AA85JBV6_TRIRE</name>
<evidence type="ECO:0000313" key="1">
    <source>
        <dbReference type="Proteomes" id="UP000050795"/>
    </source>
</evidence>
<proteinExistence type="predicted"/>
<evidence type="ECO:0000313" key="2">
    <source>
        <dbReference type="WBParaSite" id="TREG1_142800.1"/>
    </source>
</evidence>
<reference evidence="2" key="2">
    <citation type="submission" date="2023-11" db="UniProtKB">
        <authorList>
            <consortium name="WormBaseParasite"/>
        </authorList>
    </citation>
    <scope>IDENTIFICATION</scope>
</reference>